<comment type="caution">
    <text evidence="1">The sequence shown here is derived from an EMBL/GenBank/DDBJ whole genome shotgun (WGS) entry which is preliminary data.</text>
</comment>
<accession>A0AAV4UU60</accession>
<proteinExistence type="predicted"/>
<reference evidence="1 2" key="1">
    <citation type="submission" date="2021-06" db="EMBL/GenBank/DDBJ databases">
        <title>Caerostris darwini draft genome.</title>
        <authorList>
            <person name="Kono N."/>
            <person name="Arakawa K."/>
        </authorList>
    </citation>
    <scope>NUCLEOTIDE SEQUENCE [LARGE SCALE GENOMIC DNA]</scope>
</reference>
<dbReference type="AlphaFoldDB" id="A0AAV4UU60"/>
<evidence type="ECO:0000313" key="2">
    <source>
        <dbReference type="Proteomes" id="UP001054837"/>
    </source>
</evidence>
<gene>
    <name evidence="1" type="ORF">CDAR_541861</name>
</gene>
<dbReference type="Proteomes" id="UP001054837">
    <property type="component" value="Unassembled WGS sequence"/>
</dbReference>
<dbReference type="EMBL" id="BPLQ01011939">
    <property type="protein sequence ID" value="GIY61416.1"/>
    <property type="molecule type" value="Genomic_DNA"/>
</dbReference>
<organism evidence="1 2">
    <name type="scientific">Caerostris darwini</name>
    <dbReference type="NCBI Taxonomy" id="1538125"/>
    <lineage>
        <taxon>Eukaryota</taxon>
        <taxon>Metazoa</taxon>
        <taxon>Ecdysozoa</taxon>
        <taxon>Arthropoda</taxon>
        <taxon>Chelicerata</taxon>
        <taxon>Arachnida</taxon>
        <taxon>Araneae</taxon>
        <taxon>Araneomorphae</taxon>
        <taxon>Entelegynae</taxon>
        <taxon>Araneoidea</taxon>
        <taxon>Araneidae</taxon>
        <taxon>Caerostris</taxon>
    </lineage>
</organism>
<keyword evidence="2" id="KW-1185">Reference proteome</keyword>
<evidence type="ECO:0008006" key="3">
    <source>
        <dbReference type="Google" id="ProtNLM"/>
    </source>
</evidence>
<evidence type="ECO:0000313" key="1">
    <source>
        <dbReference type="EMBL" id="GIY61416.1"/>
    </source>
</evidence>
<protein>
    <recommendedName>
        <fullName evidence="3">Secreted protein</fullName>
    </recommendedName>
</protein>
<sequence>MGLSAYLPMLSVHVGAGSGCRSGWHLCCSAPFASRFGFVPSGCMDVCLRIRISLWLVCDFHATGWEYAGPRRASYTPRVHLRFVRERRPQLWSTDADNSNENHNRLELLLFYWLITYSLIEHCKEALEREEGSSAPERHWLGRSLGLIIAG</sequence>
<name>A0AAV4UU60_9ARAC</name>